<dbReference type="OrthoDB" id="6083162at2759"/>
<evidence type="ECO:0000259" key="1">
    <source>
        <dbReference type="Pfam" id="PF20720"/>
    </source>
</evidence>
<sequence length="391" mass="45440">MFIYIKKEENYVRLVLLLKEVAPGSVRTLFDRECPPTHLSSTLNTNYNTLVDLKLKRIVNQAQWNLLFPRIRCRSIGRSNNVSRVSRVKGENLRSVKSGNYIENQTVTTRDERTETNNGPFGEGTLKRQIKHELEKWEEDDKTYIETNGARSILKCIKENGCVVVTRSSGCGKSSLARHVALQMQKGGFNVLPVTTPDEIITWYNLNKKNLFVVDDFCGTYTLNPIKYENWKNCMQKIKTFVEMKQVKLIMSCRLQVYRDEQMKTLSFFLSFYKEEIDKLQTEGAHGKYCALALCVMFNNCLKEEWLIEDVDKDIKKIIKNTYEMCKVVKGTSRLVLRDELDSLSQTFIRKDSDVYRTIHDKLFDFLAFYFGSVMLHCLINNANATSRLIR</sequence>
<dbReference type="InterPro" id="IPR049050">
    <property type="entry name" value="nSTAND3"/>
</dbReference>
<dbReference type="SUPFAM" id="SSF52540">
    <property type="entry name" value="P-loop containing nucleoside triphosphate hydrolases"/>
    <property type="match status" value="1"/>
</dbReference>
<protein>
    <recommendedName>
        <fullName evidence="1">Novel STAND NTPase 3 domain-containing protein</fullName>
    </recommendedName>
</protein>
<proteinExistence type="predicted"/>
<reference evidence="2 3" key="1">
    <citation type="submission" date="2020-06" db="EMBL/GenBank/DDBJ databases">
        <authorList>
            <person name="Li R."/>
            <person name="Bekaert M."/>
        </authorList>
    </citation>
    <scope>NUCLEOTIDE SEQUENCE [LARGE SCALE GENOMIC DNA]</scope>
    <source>
        <strain evidence="3">wild</strain>
    </source>
</reference>
<organism evidence="2 3">
    <name type="scientific">Mytilus coruscus</name>
    <name type="common">Sea mussel</name>
    <dbReference type="NCBI Taxonomy" id="42192"/>
    <lineage>
        <taxon>Eukaryota</taxon>
        <taxon>Metazoa</taxon>
        <taxon>Spiralia</taxon>
        <taxon>Lophotrochozoa</taxon>
        <taxon>Mollusca</taxon>
        <taxon>Bivalvia</taxon>
        <taxon>Autobranchia</taxon>
        <taxon>Pteriomorphia</taxon>
        <taxon>Mytilida</taxon>
        <taxon>Mytiloidea</taxon>
        <taxon>Mytilidae</taxon>
        <taxon>Mytilinae</taxon>
        <taxon>Mytilus</taxon>
    </lineage>
</organism>
<keyword evidence="3" id="KW-1185">Reference proteome</keyword>
<evidence type="ECO:0000313" key="2">
    <source>
        <dbReference type="EMBL" id="CAC5417483.1"/>
    </source>
</evidence>
<gene>
    <name evidence="2" type="ORF">MCOR_49980</name>
</gene>
<dbReference type="Proteomes" id="UP000507470">
    <property type="component" value="Unassembled WGS sequence"/>
</dbReference>
<dbReference type="AlphaFoldDB" id="A0A6J8EC07"/>
<feature type="domain" description="Novel STAND NTPase 3" evidence="1">
    <location>
        <begin position="144"/>
        <end position="267"/>
    </location>
</feature>
<dbReference type="InterPro" id="IPR027417">
    <property type="entry name" value="P-loop_NTPase"/>
</dbReference>
<evidence type="ECO:0000313" key="3">
    <source>
        <dbReference type="Proteomes" id="UP000507470"/>
    </source>
</evidence>
<name>A0A6J8EC07_MYTCO</name>
<dbReference type="EMBL" id="CACVKT020008742">
    <property type="protein sequence ID" value="CAC5417483.1"/>
    <property type="molecule type" value="Genomic_DNA"/>
</dbReference>
<accession>A0A6J8EC07</accession>
<dbReference type="Pfam" id="PF20720">
    <property type="entry name" value="nSTAND3"/>
    <property type="match status" value="1"/>
</dbReference>